<dbReference type="Gene3D" id="1.10.3210.10">
    <property type="entry name" value="Hypothetical protein af1432"/>
    <property type="match status" value="1"/>
</dbReference>
<dbReference type="InterPro" id="IPR006674">
    <property type="entry name" value="HD_domain"/>
</dbReference>
<dbReference type="PROSITE" id="PS51831">
    <property type="entry name" value="HD"/>
    <property type="match status" value="1"/>
</dbReference>
<accession>A0A5C6CRL8</accession>
<reference evidence="3 4" key="1">
    <citation type="submission" date="2019-02" db="EMBL/GenBank/DDBJ databases">
        <title>Deep-cultivation of Planctomycetes and their phenomic and genomic characterization uncovers novel biology.</title>
        <authorList>
            <person name="Wiegand S."/>
            <person name="Jogler M."/>
            <person name="Boedeker C."/>
            <person name="Pinto D."/>
            <person name="Vollmers J."/>
            <person name="Rivas-Marin E."/>
            <person name="Kohn T."/>
            <person name="Peeters S.H."/>
            <person name="Heuer A."/>
            <person name="Rast P."/>
            <person name="Oberbeckmann S."/>
            <person name="Bunk B."/>
            <person name="Jeske O."/>
            <person name="Meyerdierks A."/>
            <person name="Storesund J.E."/>
            <person name="Kallscheuer N."/>
            <person name="Luecker S."/>
            <person name="Lage O.M."/>
            <person name="Pohl T."/>
            <person name="Merkel B.J."/>
            <person name="Hornburger P."/>
            <person name="Mueller R.-W."/>
            <person name="Bruemmer F."/>
            <person name="Labrenz M."/>
            <person name="Spormann A.M."/>
            <person name="Op Den Camp H."/>
            <person name="Overmann J."/>
            <person name="Amann R."/>
            <person name="Jetten M.S.M."/>
            <person name="Mascher T."/>
            <person name="Medema M.H."/>
            <person name="Devos D.P."/>
            <person name="Kaster A.-K."/>
            <person name="Ovreas L."/>
            <person name="Rohde M."/>
            <person name="Galperin M.Y."/>
            <person name="Jogler C."/>
        </authorList>
    </citation>
    <scope>NUCLEOTIDE SEQUENCE [LARGE SCALE GENOMIC DNA]</scope>
    <source>
        <strain evidence="3 4">Pla144</strain>
    </source>
</reference>
<dbReference type="RefSeq" id="WP_146450752.1">
    <property type="nucleotide sequence ID" value="NZ_SJPS01000003.1"/>
</dbReference>
<dbReference type="InterPro" id="IPR006261">
    <property type="entry name" value="dGTPase"/>
</dbReference>
<dbReference type="Pfam" id="PF13286">
    <property type="entry name" value="HD_assoc"/>
    <property type="match status" value="1"/>
</dbReference>
<evidence type="ECO:0000313" key="3">
    <source>
        <dbReference type="EMBL" id="TWU27563.1"/>
    </source>
</evidence>
<dbReference type="Proteomes" id="UP000318437">
    <property type="component" value="Unassembled WGS sequence"/>
</dbReference>
<dbReference type="CDD" id="cd00077">
    <property type="entry name" value="HDc"/>
    <property type="match status" value="1"/>
</dbReference>
<dbReference type="InterPro" id="IPR050135">
    <property type="entry name" value="dGTPase-like"/>
</dbReference>
<dbReference type="SMART" id="SM00471">
    <property type="entry name" value="HDc"/>
    <property type="match status" value="1"/>
</dbReference>
<evidence type="ECO:0000313" key="4">
    <source>
        <dbReference type="Proteomes" id="UP000318437"/>
    </source>
</evidence>
<dbReference type="EMBL" id="SJPS01000003">
    <property type="protein sequence ID" value="TWU27563.1"/>
    <property type="molecule type" value="Genomic_DNA"/>
</dbReference>
<dbReference type="GO" id="GO:0006203">
    <property type="term" value="P:dGTP catabolic process"/>
    <property type="evidence" value="ECO:0007669"/>
    <property type="project" value="TreeGrafter"/>
</dbReference>
<dbReference type="Pfam" id="PF01966">
    <property type="entry name" value="HD"/>
    <property type="match status" value="1"/>
</dbReference>
<proteinExistence type="predicted"/>
<keyword evidence="1 3" id="KW-0378">Hydrolase</keyword>
<dbReference type="InterPro" id="IPR026875">
    <property type="entry name" value="PHydrolase_assoc_dom"/>
</dbReference>
<evidence type="ECO:0000256" key="1">
    <source>
        <dbReference type="ARBA" id="ARBA00022801"/>
    </source>
</evidence>
<dbReference type="OrthoDB" id="9803619at2"/>
<sequence length="456" mass="52308">MAEYDDRIWETGSDQRDAFARDRDRILYTEEFRRLAGVTQVVTPTEGQIFHNRLTHSLEVAQIARRLAERLRDDFQEESRCHDNVNPDVAEAAALAHDLGHPPFGHVAEKELDTLLVRQKIEGIEGYEGNAQSFRIATKLAVRFDLNRRNTSLQEFQNRKPDEFGLNLTRGTLNAILKYPWPRKNQESSEKWGVYESEQLEFDWVRKKKPEGKHQAVEAAIMDWADDIAYSVHDVEDFYRAGLIPLHTLAQHKEERDSFLDAVFKRHEAKGGPIQSSEYENLTKAFDEFFSPYRGVPITQPYNGSSAQRMSLNMFKAQKIGEFVKATKLTEDPSEPVFIDPGLRNQVTITKELVWQYVILNPALATQQHGYKLIVRSLFEEYLQASESGGSDLRIIPARFRSVIEYWNEVNDSQMPRHRLVRTVADAVASLTDNEAIIAFKRLRGISSGSVLDLLP</sequence>
<dbReference type="PANTHER" id="PTHR11373:SF32">
    <property type="entry name" value="DEOXYGUANOSINETRIPHOSPHATE TRIPHOSPHOHYDROLASE"/>
    <property type="match status" value="1"/>
</dbReference>
<evidence type="ECO:0000259" key="2">
    <source>
        <dbReference type="PROSITE" id="PS51831"/>
    </source>
</evidence>
<dbReference type="AlphaFoldDB" id="A0A5C6CRL8"/>
<dbReference type="SUPFAM" id="SSF109604">
    <property type="entry name" value="HD-domain/PDEase-like"/>
    <property type="match status" value="1"/>
</dbReference>
<dbReference type="EC" id="3.1.5.1" evidence="3"/>
<dbReference type="NCBIfam" id="TIGR01353">
    <property type="entry name" value="dGTP_triPase"/>
    <property type="match status" value="1"/>
</dbReference>
<dbReference type="PANTHER" id="PTHR11373">
    <property type="entry name" value="DEOXYNUCLEOSIDE TRIPHOSPHATE TRIPHOSPHOHYDROLASE"/>
    <property type="match status" value="1"/>
</dbReference>
<gene>
    <name evidence="3" type="primary">dgt_2</name>
    <name evidence="3" type="ORF">Pla144_23400</name>
</gene>
<feature type="domain" description="HD" evidence="2">
    <location>
        <begin position="53"/>
        <end position="231"/>
    </location>
</feature>
<dbReference type="GO" id="GO:0008832">
    <property type="term" value="F:dGTPase activity"/>
    <property type="evidence" value="ECO:0007669"/>
    <property type="project" value="UniProtKB-EC"/>
</dbReference>
<keyword evidence="4" id="KW-1185">Reference proteome</keyword>
<name>A0A5C6CRL8_9BACT</name>
<dbReference type="InterPro" id="IPR003607">
    <property type="entry name" value="HD/PDEase_dom"/>
</dbReference>
<comment type="caution">
    <text evidence="3">The sequence shown here is derived from an EMBL/GenBank/DDBJ whole genome shotgun (WGS) entry which is preliminary data.</text>
</comment>
<protein>
    <submittedName>
        <fullName evidence="3">Deoxyguanosinetriphosphate triphosphohydrolase</fullName>
        <ecNumber evidence="3">3.1.5.1</ecNumber>
    </submittedName>
</protein>
<organism evidence="3 4">
    <name type="scientific">Bythopirellula polymerisocia</name>
    <dbReference type="NCBI Taxonomy" id="2528003"/>
    <lineage>
        <taxon>Bacteria</taxon>
        <taxon>Pseudomonadati</taxon>
        <taxon>Planctomycetota</taxon>
        <taxon>Planctomycetia</taxon>
        <taxon>Pirellulales</taxon>
        <taxon>Lacipirellulaceae</taxon>
        <taxon>Bythopirellula</taxon>
    </lineage>
</organism>